<dbReference type="InterPro" id="IPR009956">
    <property type="entry name" value="Post-segregation_anti-tox_CcdA"/>
</dbReference>
<reference evidence="2" key="1">
    <citation type="submission" date="2020-04" db="EMBL/GenBank/DDBJ databases">
        <title>Nitratireductor sp. nov. isolated from mangrove soil.</title>
        <authorList>
            <person name="Ye Y."/>
        </authorList>
    </citation>
    <scope>NUCLEOTIDE SEQUENCE</scope>
    <source>
        <strain evidence="2">SY7</strain>
    </source>
</reference>
<name>A0A5B8L0H8_9HYPH</name>
<proteinExistence type="predicted"/>
<dbReference type="KEGG" id="niy:FQ775_14000"/>
<accession>A0A5B8L0H8</accession>
<dbReference type="Proteomes" id="UP000321389">
    <property type="component" value="Chromosome"/>
</dbReference>
<organism evidence="2 3">
    <name type="scientific">Nitratireductor mangrovi</name>
    <dbReference type="NCBI Taxonomy" id="2599600"/>
    <lineage>
        <taxon>Bacteria</taxon>
        <taxon>Pseudomonadati</taxon>
        <taxon>Pseudomonadota</taxon>
        <taxon>Alphaproteobacteria</taxon>
        <taxon>Hyphomicrobiales</taxon>
        <taxon>Phyllobacteriaceae</taxon>
        <taxon>Nitratireductor</taxon>
    </lineage>
</organism>
<gene>
    <name evidence="2" type="ORF">FQ775_14000</name>
</gene>
<sequence length="81" mass="9070">MPASFSANRSRRPANLSIDADLMAEAKALDINVSRAAETGIARAVAEEKGRRWKAENAEALRGWNEWVRKNGLPLEPHWPF</sequence>
<protein>
    <submittedName>
        <fullName evidence="2">Type II toxin-antitoxin system CcdA family antitoxin</fullName>
    </submittedName>
</protein>
<evidence type="ECO:0000256" key="1">
    <source>
        <dbReference type="ARBA" id="ARBA00022649"/>
    </source>
</evidence>
<evidence type="ECO:0000313" key="3">
    <source>
        <dbReference type="Proteomes" id="UP000321389"/>
    </source>
</evidence>
<dbReference type="OrthoDB" id="7191115at2"/>
<dbReference type="AlphaFoldDB" id="A0A5B8L0H8"/>
<dbReference type="EMBL" id="CP042301">
    <property type="protein sequence ID" value="QDZ01401.1"/>
    <property type="molecule type" value="Genomic_DNA"/>
</dbReference>
<dbReference type="Pfam" id="PF07362">
    <property type="entry name" value="CcdA"/>
    <property type="match status" value="1"/>
</dbReference>
<keyword evidence="1" id="KW-1277">Toxin-antitoxin system</keyword>
<keyword evidence="3" id="KW-1185">Reference proteome</keyword>
<evidence type="ECO:0000313" key="2">
    <source>
        <dbReference type="EMBL" id="QDZ01401.1"/>
    </source>
</evidence>